<dbReference type="GO" id="GO:0004601">
    <property type="term" value="F:peroxidase activity"/>
    <property type="evidence" value="ECO:0007669"/>
    <property type="project" value="TreeGrafter"/>
</dbReference>
<evidence type="ECO:0000256" key="9">
    <source>
        <dbReference type="ARBA" id="ARBA00048733"/>
    </source>
</evidence>
<feature type="binding site" evidence="10">
    <location>
        <position position="43"/>
    </location>
    <ligand>
        <name>[4Fe-4S] cluster</name>
        <dbReference type="ChEBI" id="CHEBI:49883"/>
        <label>1</label>
        <note>ligand shared between dimeric partners</note>
    </ligand>
</feature>
<name>A0A1J5NKL5_NEOTH</name>
<accession>A0A1J5NKL5</accession>
<dbReference type="InterPro" id="IPR010047">
    <property type="entry name" value="CODH"/>
</dbReference>
<dbReference type="Gene3D" id="1.20.1270.30">
    <property type="match status" value="1"/>
</dbReference>
<dbReference type="InterPro" id="IPR016101">
    <property type="entry name" value="CO_DH_a-bundle"/>
</dbReference>
<keyword evidence="4 10" id="KW-0533">Nickel</keyword>
<keyword evidence="6 11" id="KW-0560">Oxidoreductase</keyword>
<dbReference type="InterPro" id="IPR016099">
    <property type="entry name" value="Prismane-like_a/b-sand"/>
</dbReference>
<keyword evidence="8 10" id="KW-0411">Iron-sulfur</keyword>
<feature type="binding site" evidence="10">
    <location>
        <position position="328"/>
    </location>
    <ligand>
        <name>[Ni-4Fe-4S] cluster</name>
        <dbReference type="ChEBI" id="CHEBI:47739"/>
    </ligand>
</feature>
<dbReference type="OrthoDB" id="5478720at2"/>
<evidence type="ECO:0000256" key="6">
    <source>
        <dbReference type="ARBA" id="ARBA00023002"/>
    </source>
</evidence>
<dbReference type="EC" id="1.2.7.4" evidence="2"/>
<feature type="binding site" evidence="10">
    <location>
        <position position="44"/>
    </location>
    <ligand>
        <name>[4Fe-4S] cluster</name>
        <dbReference type="ChEBI" id="CHEBI:49883"/>
        <label>2</label>
    </ligand>
</feature>
<feature type="binding site" evidence="10">
    <location>
        <position position="284"/>
    </location>
    <ligand>
        <name>[Ni-4Fe-4S] cluster</name>
        <dbReference type="ChEBI" id="CHEBI:47739"/>
    </ligand>
</feature>
<evidence type="ECO:0000256" key="2">
    <source>
        <dbReference type="ARBA" id="ARBA00012819"/>
    </source>
</evidence>
<dbReference type="NCBIfam" id="TIGR01702">
    <property type="entry name" value="CO_DH_cata"/>
    <property type="match status" value="1"/>
</dbReference>
<feature type="binding site" evidence="10">
    <location>
        <position position="438"/>
    </location>
    <ligand>
        <name>[Ni-4Fe-4S] cluster</name>
        <dbReference type="ChEBI" id="CHEBI:47739"/>
    </ligand>
</feature>
<evidence type="ECO:0000256" key="8">
    <source>
        <dbReference type="ARBA" id="ARBA00023014"/>
    </source>
</evidence>
<dbReference type="GO" id="GO:0051539">
    <property type="term" value="F:4 iron, 4 sulfur cluster binding"/>
    <property type="evidence" value="ECO:0007669"/>
    <property type="project" value="UniProtKB-KW"/>
</dbReference>
<dbReference type="Proteomes" id="UP000182811">
    <property type="component" value="Unassembled WGS sequence"/>
</dbReference>
<evidence type="ECO:0000313" key="11">
    <source>
        <dbReference type="EMBL" id="OIQ59134.1"/>
    </source>
</evidence>
<dbReference type="GO" id="GO:0006091">
    <property type="term" value="P:generation of precursor metabolites and energy"/>
    <property type="evidence" value="ECO:0007669"/>
    <property type="project" value="InterPro"/>
</dbReference>
<dbReference type="SUPFAM" id="SSF56821">
    <property type="entry name" value="Prismane protein-like"/>
    <property type="match status" value="1"/>
</dbReference>
<protein>
    <recommendedName>
        <fullName evidence="2">anaerobic carbon-monoxide dehydrogenase</fullName>
        <ecNumber evidence="2">1.2.7.4</ecNumber>
    </recommendedName>
</protein>
<feature type="binding site" evidence="10">
    <location>
        <position position="52"/>
    </location>
    <ligand>
        <name>[4Fe-4S] cluster</name>
        <dbReference type="ChEBI" id="CHEBI:49883"/>
        <label>2</label>
    </ligand>
</feature>
<evidence type="ECO:0000256" key="3">
    <source>
        <dbReference type="ARBA" id="ARBA00022485"/>
    </source>
</evidence>
<feature type="binding site" evidence="10">
    <location>
        <position position="63"/>
    </location>
    <ligand>
        <name>[4Fe-4S] cluster</name>
        <dbReference type="ChEBI" id="CHEBI:49883"/>
        <label>2</label>
    </ligand>
</feature>
<dbReference type="GO" id="GO:0043885">
    <property type="term" value="F:anaerobic carbon-monoxide dehydrogenase activity"/>
    <property type="evidence" value="ECO:0007669"/>
    <property type="project" value="UniProtKB-EC"/>
</dbReference>
<comment type="caution">
    <text evidence="11">The sequence shown here is derived from an EMBL/GenBank/DDBJ whole genome shotgun (WGS) entry which is preliminary data.</text>
</comment>
<gene>
    <name evidence="11" type="primary">cooS1_2</name>
    <name evidence="11" type="ORF">MOTE_15510</name>
</gene>
<feature type="binding site" evidence="10">
    <location>
        <position position="47"/>
    </location>
    <ligand>
        <name>[4Fe-4S] cluster</name>
        <dbReference type="ChEBI" id="CHEBI:49883"/>
        <label>2</label>
    </ligand>
</feature>
<evidence type="ECO:0000256" key="1">
    <source>
        <dbReference type="ARBA" id="ARBA00001966"/>
    </source>
</evidence>
<sequence>MSLCVSADARLYKYIQEIGDIETSFSRLPGHEVKCGFGLQGVCCRLCTNGPCRITHKTPRGVCGATADVIVARNFLRAVAAGAACYLHVMENAANVLKNTEPPYPGEALLEELAGRFGIQAQGSKEKASRLAGMVLADIYRPRGEKMELVERLAYPPRFRRWEELGILPGGAKAEVFDAIVKSSTNLSSDPVDMLLHCLRLGIATGLYGLMLTNYLNDILVGEPKIGTVKVGFSVMDPDYINIMVIGHQHALLSALQRELGVPEATERARQAGAKGFRIVGSTCVGQDLELRSARNRGVFAGHVGNNFTTEPLLATGGIDLVVTEFNCAIPGIEDICEKFRVRQICIDDVAKKRKAEYIPYDFGDSRDFAWKIIDAALASYKDRRKEVVPTIPDHGCEGSVAGVGEKSLKQLLGGSYKPLIDLIAEGQIKGIAGIVGCSNLATRGHDVFTVELTRELIRRDIIVLTAGCTSGGLANLGMMLPEAAEQAGEKLKEVCRKLGIPPVLNFGPCLAIGRLEAVATEIAAAMDLDLPQLPLALSAPQWLEEQALADGAFALTLGLLIHLGSPPFITGSDMVTGILTRDLEGMTGGKVLVEEDPVQAAAAMETHIMKKREELKI</sequence>
<dbReference type="AlphaFoldDB" id="A0A1J5NKL5"/>
<comment type="catalytic activity">
    <reaction evidence="9">
        <text>CO + 2 oxidized [2Fe-2S]-[ferredoxin] + H2O = 2 reduced [2Fe-2S]-[ferredoxin] + CO2 + 2 H(+)</text>
        <dbReference type="Rhea" id="RHEA:21040"/>
        <dbReference type="Rhea" id="RHEA-COMP:10000"/>
        <dbReference type="Rhea" id="RHEA-COMP:10001"/>
        <dbReference type="ChEBI" id="CHEBI:15377"/>
        <dbReference type="ChEBI" id="CHEBI:15378"/>
        <dbReference type="ChEBI" id="CHEBI:16526"/>
        <dbReference type="ChEBI" id="CHEBI:17245"/>
        <dbReference type="ChEBI" id="CHEBI:33737"/>
        <dbReference type="ChEBI" id="CHEBI:33738"/>
        <dbReference type="EC" id="1.2.7.4"/>
    </reaction>
</comment>
<reference evidence="11 12" key="1">
    <citation type="submission" date="2016-08" db="EMBL/GenBank/DDBJ databases">
        <title>Genome-based comparison of Moorella thermoacetic strains.</title>
        <authorList>
            <person name="Poehlein A."/>
            <person name="Bengelsdorf F.R."/>
            <person name="Esser C."/>
            <person name="Duerre P."/>
            <person name="Daniel R."/>
        </authorList>
    </citation>
    <scope>NUCLEOTIDE SEQUENCE [LARGE SCALE GENOMIC DNA]</scope>
    <source>
        <strain evidence="11 12">DSM 21394</strain>
    </source>
</reference>
<feature type="binding site" evidence="10">
    <location>
        <position position="510"/>
    </location>
    <ligand>
        <name>[Ni-4Fe-4S] cluster</name>
        <dbReference type="ChEBI" id="CHEBI:47739"/>
    </ligand>
</feature>
<keyword evidence="5 10" id="KW-0479">Metal-binding</keyword>
<dbReference type="PANTHER" id="PTHR30109:SF4">
    <property type="entry name" value="CARBON MONOXIDE DEHYDROGENASE"/>
    <property type="match status" value="1"/>
</dbReference>
<dbReference type="EMBL" id="MDDC01000010">
    <property type="protein sequence ID" value="OIQ59134.1"/>
    <property type="molecule type" value="Genomic_DNA"/>
</dbReference>
<comment type="cofactor">
    <cofactor evidence="1">
        <name>[4Fe-4S] cluster</name>
        <dbReference type="ChEBI" id="CHEBI:49883"/>
    </cofactor>
</comment>
<evidence type="ECO:0000256" key="7">
    <source>
        <dbReference type="ARBA" id="ARBA00023004"/>
    </source>
</evidence>
<evidence type="ECO:0000313" key="12">
    <source>
        <dbReference type="Proteomes" id="UP000182811"/>
    </source>
</evidence>
<evidence type="ECO:0000256" key="10">
    <source>
        <dbReference type="PIRSR" id="PIRSR005023-1"/>
    </source>
</evidence>
<dbReference type="InterPro" id="IPR004137">
    <property type="entry name" value="HCP/CODH"/>
</dbReference>
<feature type="binding site" evidence="10">
    <location>
        <position position="248"/>
    </location>
    <ligand>
        <name>[Ni-4Fe-4S] cluster</name>
        <dbReference type="ChEBI" id="CHEBI:47739"/>
    </ligand>
</feature>
<proteinExistence type="predicted"/>
<dbReference type="Pfam" id="PF03063">
    <property type="entry name" value="Prismane"/>
    <property type="match status" value="1"/>
</dbReference>
<dbReference type="PANTHER" id="PTHR30109">
    <property type="entry name" value="HYDROXYLAMINE REDUCTASE"/>
    <property type="match status" value="1"/>
</dbReference>
<feature type="binding site" evidence="10">
    <location>
        <position position="35"/>
    </location>
    <ligand>
        <name>[4Fe-4S] cluster</name>
        <dbReference type="ChEBI" id="CHEBI:49883"/>
        <label>1</label>
        <note>ligand shared between dimeric partners</note>
    </ligand>
</feature>
<dbReference type="Gene3D" id="3.40.50.2030">
    <property type="match status" value="2"/>
</dbReference>
<evidence type="ECO:0000256" key="5">
    <source>
        <dbReference type="ARBA" id="ARBA00022723"/>
    </source>
</evidence>
<dbReference type="InterPro" id="IPR011254">
    <property type="entry name" value="Prismane-like_sf"/>
</dbReference>
<keyword evidence="7 10" id="KW-0408">Iron</keyword>
<dbReference type="PIRSF" id="PIRSF005023">
    <property type="entry name" value="CODH"/>
    <property type="match status" value="1"/>
</dbReference>
<feature type="binding site" evidence="10">
    <location>
        <position position="469"/>
    </location>
    <ligand>
        <name>[Ni-4Fe-4S] cluster</name>
        <dbReference type="ChEBI" id="CHEBI:47739"/>
    </ligand>
</feature>
<organism evidence="11 12">
    <name type="scientific">Neomoorella thermoacetica</name>
    <name type="common">Clostridium thermoaceticum</name>
    <dbReference type="NCBI Taxonomy" id="1525"/>
    <lineage>
        <taxon>Bacteria</taxon>
        <taxon>Bacillati</taxon>
        <taxon>Bacillota</taxon>
        <taxon>Clostridia</taxon>
        <taxon>Neomoorellales</taxon>
        <taxon>Neomoorellaceae</taxon>
        <taxon>Neomoorella</taxon>
    </lineage>
</organism>
<evidence type="ECO:0000256" key="4">
    <source>
        <dbReference type="ARBA" id="ARBA00022596"/>
    </source>
</evidence>
<dbReference type="GO" id="GO:0050418">
    <property type="term" value="F:hydroxylamine reductase activity"/>
    <property type="evidence" value="ECO:0007669"/>
    <property type="project" value="TreeGrafter"/>
</dbReference>
<dbReference type="GO" id="GO:0042542">
    <property type="term" value="P:response to hydrogen peroxide"/>
    <property type="evidence" value="ECO:0007669"/>
    <property type="project" value="TreeGrafter"/>
</dbReference>
<keyword evidence="3 10" id="KW-0004">4Fe-4S</keyword>
<dbReference type="GO" id="GO:0016151">
    <property type="term" value="F:nickel cation binding"/>
    <property type="evidence" value="ECO:0007669"/>
    <property type="project" value="InterPro"/>
</dbReference>